<dbReference type="InterPro" id="IPR028973">
    <property type="entry name" value="PhnB-like"/>
</dbReference>
<dbReference type="Gene3D" id="3.10.180.10">
    <property type="entry name" value="2,3-Dihydroxybiphenyl 1,2-Dioxygenase, domain 1"/>
    <property type="match status" value="1"/>
</dbReference>
<dbReference type="PANTHER" id="PTHR33990">
    <property type="entry name" value="PROTEIN YJDN-RELATED"/>
    <property type="match status" value="1"/>
</dbReference>
<sequence>MKQTIVPHLWFDNEALEAAEFYVNVFPDSEVLNKTQLHNTPSGDAQSVTFEINGYTFMAISGGPYFKINPSISFFVNFDPSYDDNAERNLEETWKKLKNGGNVLMPLGEYPYSRKYGCVQDKYGVCWQLILTDPAGEDRPFIVPSLMFVNHNFGKAKEAVDFYLSIFKNSRMGEIAGNRSGEDMTVMFADFKLENQCLAAMDGPGNHDYNFNEAVSLLVNCKNQEEIDYYWKELSAVPEAEQCGWLKDKYEVSWQITPSVMDEMMVEGSPEQIKRVTEAFLKMKKLDIAELKGAYDG</sequence>
<dbReference type="EMBL" id="FOTB01000001">
    <property type="protein sequence ID" value="SFK58674.1"/>
    <property type="molecule type" value="Genomic_DNA"/>
</dbReference>
<dbReference type="SUPFAM" id="SSF54593">
    <property type="entry name" value="Glyoxalase/Bleomycin resistance protein/Dihydroxybiphenyl dioxygenase"/>
    <property type="match status" value="2"/>
</dbReference>
<evidence type="ECO:0000313" key="5">
    <source>
        <dbReference type="Proteomes" id="UP000183090"/>
    </source>
</evidence>
<evidence type="ECO:0000259" key="1">
    <source>
        <dbReference type="Pfam" id="PF06983"/>
    </source>
</evidence>
<gene>
    <name evidence="2" type="ORF">AAT16_06850</name>
    <name evidence="3" type="ORF">SAMN05216235_0614</name>
</gene>
<evidence type="ECO:0000313" key="4">
    <source>
        <dbReference type="Proteomes" id="UP000034029"/>
    </source>
</evidence>
<reference evidence="2 4" key="1">
    <citation type="journal article" date="2015" name="Int. J. Syst. Evol. Microbiol.">
        <title>Complete genome sequence of Salinicoccus halodurans H3B36, isolated from the Qaidam Basin in China.</title>
        <authorList>
            <person name="Jiang K."/>
            <person name="Xue Y."/>
            <person name="Ma Y."/>
        </authorList>
    </citation>
    <scope>NUCLEOTIDE SEQUENCE [LARGE SCALE GENOMIC DNA]</scope>
    <source>
        <strain evidence="2 4">H3B36</strain>
    </source>
</reference>
<dbReference type="AlphaFoldDB" id="A0A0F7HJS5"/>
<dbReference type="InterPro" id="IPR029068">
    <property type="entry name" value="Glyas_Bleomycin-R_OHBP_Dase"/>
</dbReference>
<dbReference type="Proteomes" id="UP000183090">
    <property type="component" value="Unassembled WGS sequence"/>
</dbReference>
<dbReference type="EMBL" id="CP011366">
    <property type="protein sequence ID" value="AKG73971.1"/>
    <property type="molecule type" value="Genomic_DNA"/>
</dbReference>
<accession>A0A0F7HJS5</accession>
<keyword evidence="4" id="KW-1185">Reference proteome</keyword>
<dbReference type="Proteomes" id="UP000034029">
    <property type="component" value="Chromosome"/>
</dbReference>
<dbReference type="Gene3D" id="3.30.720.110">
    <property type="match status" value="1"/>
</dbReference>
<organism evidence="3 5">
    <name type="scientific">Salinicoccus halodurans</name>
    <dbReference type="NCBI Taxonomy" id="407035"/>
    <lineage>
        <taxon>Bacteria</taxon>
        <taxon>Bacillati</taxon>
        <taxon>Bacillota</taxon>
        <taxon>Bacilli</taxon>
        <taxon>Bacillales</taxon>
        <taxon>Staphylococcaceae</taxon>
        <taxon>Salinicoccus</taxon>
    </lineage>
</organism>
<reference evidence="3 5" key="3">
    <citation type="submission" date="2016-10" db="EMBL/GenBank/DDBJ databases">
        <authorList>
            <person name="Varghese N."/>
            <person name="Submissions S."/>
        </authorList>
    </citation>
    <scope>NUCLEOTIDE SEQUENCE [LARGE SCALE GENOMIC DNA]</scope>
    <source>
        <strain evidence="3 5">CGMCC 1.6501</strain>
    </source>
</reference>
<dbReference type="CDD" id="cd06588">
    <property type="entry name" value="PhnB_like"/>
    <property type="match status" value="2"/>
</dbReference>
<dbReference type="OrthoDB" id="9806473at2"/>
<proteinExistence type="predicted"/>
<evidence type="ECO:0000313" key="2">
    <source>
        <dbReference type="EMBL" id="AKG73971.1"/>
    </source>
</evidence>
<evidence type="ECO:0000313" key="3">
    <source>
        <dbReference type="EMBL" id="SFK58674.1"/>
    </source>
</evidence>
<protein>
    <submittedName>
        <fullName evidence="2 3">3-demethylubiquinone-9 3-methyltransferase</fullName>
    </submittedName>
</protein>
<feature type="domain" description="PhnB-like" evidence="1">
    <location>
        <begin position="142"/>
        <end position="257"/>
    </location>
</feature>
<feature type="domain" description="PhnB-like" evidence="1">
    <location>
        <begin position="4"/>
        <end position="130"/>
    </location>
</feature>
<dbReference type="KEGG" id="shv:AAT16_06850"/>
<dbReference type="RefSeq" id="WP_046790158.1">
    <property type="nucleotide sequence ID" value="NZ_CP011366.1"/>
</dbReference>
<dbReference type="Pfam" id="PF06983">
    <property type="entry name" value="3-dmu-9_3-mt"/>
    <property type="match status" value="2"/>
</dbReference>
<reference evidence="4" key="2">
    <citation type="submission" date="2015-04" db="EMBL/GenBank/DDBJ databases">
        <title>Complete genome sequence of Salinicoccus halodurans strain H3B36, isolated from the Qaidam basin of China.</title>
        <authorList>
            <person name="Ma Y."/>
            <person name="Jiang K."/>
            <person name="Xue Y."/>
        </authorList>
    </citation>
    <scope>NUCLEOTIDE SEQUENCE [LARGE SCALE GENOMIC DNA]</scope>
    <source>
        <strain evidence="4">H3B36</strain>
    </source>
</reference>
<dbReference type="Gene3D" id="3.30.720.100">
    <property type="match status" value="1"/>
</dbReference>
<name>A0A0F7HJS5_9STAP</name>